<protein>
    <recommendedName>
        <fullName evidence="1">Protein NO VEIN C-terminal domain-containing protein</fullName>
    </recommendedName>
</protein>
<dbReference type="EMBL" id="BKBA01000017">
    <property type="protein sequence ID" value="GEQ15344.1"/>
    <property type="molecule type" value="Genomic_DNA"/>
</dbReference>
<evidence type="ECO:0000313" key="2">
    <source>
        <dbReference type="EMBL" id="GEQ15344.1"/>
    </source>
</evidence>
<evidence type="ECO:0000259" key="1">
    <source>
        <dbReference type="Pfam" id="PF13020"/>
    </source>
</evidence>
<proteinExistence type="predicted"/>
<sequence>MAAGESWSPFENEVIVSAYLDMLDRELRGEPFVKSKVNEDVRQKIGRSRGSVEYKFQNVSAVLIELSHPYVRGYKAASNFQESLRDSVVAQVQARTDLRTAALDDFTREPTPHPDFAWNLTDAPSVEFSPHRDFLRRATKVDFVQVDAANRSLGLAGERAVVELERTRLQQAGLDSLARQVRHASQDEGDGLGYDIRSFDLSGEEKFVEVKTTRRGPQWPMLISRNEVQFSQEESARFHLYRVFDFDQPIRGLYELPGSITQSCTLRPAVYEALPA</sequence>
<dbReference type="AlphaFoldDB" id="A0A512T543"/>
<accession>A0A512T543</accession>
<name>A0A512T543_9MICO</name>
<dbReference type="RefSeq" id="WP_147067357.1">
    <property type="nucleotide sequence ID" value="NZ_BAABDN010000004.1"/>
</dbReference>
<gene>
    <name evidence="2" type="ORF">KLO01_33910</name>
</gene>
<reference evidence="2 3" key="1">
    <citation type="submission" date="2019-07" db="EMBL/GenBank/DDBJ databases">
        <title>Whole genome shotgun sequence of Knoellia locipacati NBRC 109775.</title>
        <authorList>
            <person name="Hosoyama A."/>
            <person name="Uohara A."/>
            <person name="Ohji S."/>
            <person name="Ichikawa N."/>
        </authorList>
    </citation>
    <scope>NUCLEOTIDE SEQUENCE [LARGE SCALE GENOMIC DNA]</scope>
    <source>
        <strain evidence="2 3">NBRC 109775</strain>
    </source>
</reference>
<dbReference type="Proteomes" id="UP000321793">
    <property type="component" value="Unassembled WGS sequence"/>
</dbReference>
<evidence type="ECO:0000313" key="3">
    <source>
        <dbReference type="Proteomes" id="UP000321793"/>
    </source>
</evidence>
<organism evidence="2 3">
    <name type="scientific">Knoellia locipacati</name>
    <dbReference type="NCBI Taxonomy" id="882824"/>
    <lineage>
        <taxon>Bacteria</taxon>
        <taxon>Bacillati</taxon>
        <taxon>Actinomycetota</taxon>
        <taxon>Actinomycetes</taxon>
        <taxon>Micrococcales</taxon>
        <taxon>Intrasporangiaceae</taxon>
        <taxon>Knoellia</taxon>
    </lineage>
</organism>
<dbReference type="Pfam" id="PF13020">
    <property type="entry name" value="NOV_C"/>
    <property type="match status" value="1"/>
</dbReference>
<keyword evidence="3" id="KW-1185">Reference proteome</keyword>
<comment type="caution">
    <text evidence="2">The sequence shown here is derived from an EMBL/GenBank/DDBJ whole genome shotgun (WGS) entry which is preliminary data.</text>
</comment>
<feature type="domain" description="Protein NO VEIN C-terminal" evidence="1">
    <location>
        <begin position="157"/>
        <end position="247"/>
    </location>
</feature>
<dbReference type="InterPro" id="IPR024975">
    <property type="entry name" value="NOV_C"/>
</dbReference>
<dbReference type="OrthoDB" id="9802640at2"/>